<proteinExistence type="predicted"/>
<organism evidence="6 7">
    <name type="scientific">Triparma columacea</name>
    <dbReference type="NCBI Taxonomy" id="722753"/>
    <lineage>
        <taxon>Eukaryota</taxon>
        <taxon>Sar</taxon>
        <taxon>Stramenopiles</taxon>
        <taxon>Ochrophyta</taxon>
        <taxon>Bolidophyceae</taxon>
        <taxon>Parmales</taxon>
        <taxon>Triparmaceae</taxon>
        <taxon>Triparma</taxon>
    </lineage>
</organism>
<dbReference type="CDD" id="cd05162">
    <property type="entry name" value="PWWP"/>
    <property type="match status" value="1"/>
</dbReference>
<keyword evidence="3" id="KW-0862">Zinc</keyword>
<evidence type="ECO:0000256" key="3">
    <source>
        <dbReference type="ARBA" id="ARBA00022833"/>
    </source>
</evidence>
<dbReference type="SUPFAM" id="SSF57903">
    <property type="entry name" value="FYVE/PHD zinc finger"/>
    <property type="match status" value="1"/>
</dbReference>
<feature type="region of interest" description="Disordered" evidence="4">
    <location>
        <begin position="198"/>
        <end position="252"/>
    </location>
</feature>
<keyword evidence="7" id="KW-1185">Reference proteome</keyword>
<dbReference type="InterPro" id="IPR001965">
    <property type="entry name" value="Znf_PHD"/>
</dbReference>
<comment type="caution">
    <text evidence="6">The sequence shown here is derived from an EMBL/GenBank/DDBJ whole genome shotgun (WGS) entry which is preliminary data.</text>
</comment>
<feature type="compositionally biased region" description="Low complexity" evidence="4">
    <location>
        <begin position="504"/>
        <end position="513"/>
    </location>
</feature>
<dbReference type="InterPro" id="IPR011011">
    <property type="entry name" value="Znf_FYVE_PHD"/>
</dbReference>
<name>A0A9W7L6M2_9STRA</name>
<dbReference type="InterPro" id="IPR019786">
    <property type="entry name" value="Zinc_finger_PHD-type_CS"/>
</dbReference>
<dbReference type="SUPFAM" id="SSF63748">
    <property type="entry name" value="Tudor/PWWP/MBT"/>
    <property type="match status" value="1"/>
</dbReference>
<dbReference type="PROSITE" id="PS50812">
    <property type="entry name" value="PWWP"/>
    <property type="match status" value="1"/>
</dbReference>
<feature type="region of interest" description="Disordered" evidence="4">
    <location>
        <begin position="480"/>
        <end position="549"/>
    </location>
</feature>
<dbReference type="EMBL" id="BRYA01000062">
    <property type="protein sequence ID" value="GMI36103.1"/>
    <property type="molecule type" value="Genomic_DNA"/>
</dbReference>
<dbReference type="PROSITE" id="PS01359">
    <property type="entry name" value="ZF_PHD_1"/>
    <property type="match status" value="1"/>
</dbReference>
<sequence length="605" mass="65776">MRQSCVHRKCRVLLSKQGKSDQNGDIPLHAMQNFSSCAPVGREYVSGLWRDGQGQLIKYNTPGRCAGCNGARDEECTELDEPTVLCDGNFCTREYHLKCANLEAIPESEFFCFDCCPMGASKGLNDFFYDCESNKSVCGSSEAFVMAKAKKALKGAGFGTKDVEKCMAEFGKGGKFESEIGSFTLRRERALEDLAGSLGEEDNEDDGDGGKHADGNEDQDEDHDDASIVASPFSKKKRPSAPKQDNPLLGQSVRLYCPNDNTYHVGRIISHRRHARPYVASTNQKKSLSREDVVNNSQPPETFYGVGGHENLEFLVRFRSGTARRKVPVHRWIVLEEHAVAVTCAVVWGKAKDRPWWPAQIVVRSSLEILQDYLSDEADGVEVAGGEDSASGAVGSAVGSALFFGEQTKCSCTLSSQITNFLSPKFATKRATSDNLLCIAVAMAQVELEEQRRVRTWYDLKCQEGDEGIAAIAAASSAMVGRTERVGGDDRDMEDEGDSKKSRSSIAAKFSSSSGGGGRGEEEEEDDDEGKGKAKFPSVPPGSNSLVSKGVTSEVLMDMTEGRGDVVGGVRTKKRKRKKVSSVEVAKIDAETLKAVKDGRRGGRK</sequence>
<accession>A0A9W7L6M2</accession>
<dbReference type="OrthoDB" id="49451at2759"/>
<keyword evidence="2" id="KW-0863">Zinc-finger</keyword>
<gene>
    <name evidence="6" type="ORF">TrCOL_g4437</name>
</gene>
<feature type="domain" description="PWWP" evidence="5">
    <location>
        <begin position="343"/>
        <end position="409"/>
    </location>
</feature>
<dbReference type="AlphaFoldDB" id="A0A9W7L6M2"/>
<dbReference type="SMART" id="SM00249">
    <property type="entry name" value="PHD"/>
    <property type="match status" value="1"/>
</dbReference>
<dbReference type="InterPro" id="IPR013083">
    <property type="entry name" value="Znf_RING/FYVE/PHD"/>
</dbReference>
<dbReference type="Gene3D" id="3.30.40.10">
    <property type="entry name" value="Zinc/RING finger domain, C3HC4 (zinc finger)"/>
    <property type="match status" value="1"/>
</dbReference>
<dbReference type="GO" id="GO:0008270">
    <property type="term" value="F:zinc ion binding"/>
    <property type="evidence" value="ECO:0007669"/>
    <property type="project" value="UniProtKB-KW"/>
</dbReference>
<evidence type="ECO:0000313" key="7">
    <source>
        <dbReference type="Proteomes" id="UP001165065"/>
    </source>
</evidence>
<dbReference type="Proteomes" id="UP001165065">
    <property type="component" value="Unassembled WGS sequence"/>
</dbReference>
<keyword evidence="1" id="KW-0479">Metal-binding</keyword>
<evidence type="ECO:0000259" key="5">
    <source>
        <dbReference type="PROSITE" id="PS50812"/>
    </source>
</evidence>
<evidence type="ECO:0000313" key="6">
    <source>
        <dbReference type="EMBL" id="GMI36103.1"/>
    </source>
</evidence>
<evidence type="ECO:0000256" key="2">
    <source>
        <dbReference type="ARBA" id="ARBA00022771"/>
    </source>
</evidence>
<dbReference type="InterPro" id="IPR000313">
    <property type="entry name" value="PWWP_dom"/>
</dbReference>
<evidence type="ECO:0000256" key="4">
    <source>
        <dbReference type="SAM" id="MobiDB-lite"/>
    </source>
</evidence>
<reference evidence="7" key="1">
    <citation type="journal article" date="2023" name="Commun. Biol.">
        <title>Genome analysis of Parmales, the sister group of diatoms, reveals the evolutionary specialization of diatoms from phago-mixotrophs to photoautotrophs.</title>
        <authorList>
            <person name="Ban H."/>
            <person name="Sato S."/>
            <person name="Yoshikawa S."/>
            <person name="Yamada K."/>
            <person name="Nakamura Y."/>
            <person name="Ichinomiya M."/>
            <person name="Sato N."/>
            <person name="Blanc-Mathieu R."/>
            <person name="Endo H."/>
            <person name="Kuwata A."/>
            <person name="Ogata H."/>
        </authorList>
    </citation>
    <scope>NUCLEOTIDE SEQUENCE [LARGE SCALE GENOMIC DNA]</scope>
</reference>
<protein>
    <recommendedName>
        <fullName evidence="5">PWWP domain-containing protein</fullName>
    </recommendedName>
</protein>
<evidence type="ECO:0000256" key="1">
    <source>
        <dbReference type="ARBA" id="ARBA00022723"/>
    </source>
</evidence>